<dbReference type="InterPro" id="IPR036055">
    <property type="entry name" value="LDL_receptor-like_sf"/>
</dbReference>
<dbReference type="CDD" id="cd00112">
    <property type="entry name" value="LDLa"/>
    <property type="match status" value="1"/>
</dbReference>
<keyword evidence="3" id="KW-1185">Reference proteome</keyword>
<keyword evidence="1" id="KW-1015">Disulfide bond</keyword>
<dbReference type="InterPro" id="IPR002172">
    <property type="entry name" value="LDrepeatLR_classA_rpt"/>
</dbReference>
<dbReference type="SUPFAM" id="SSF57424">
    <property type="entry name" value="LDL receptor-like module"/>
    <property type="match status" value="1"/>
</dbReference>
<dbReference type="Proteomes" id="UP000886998">
    <property type="component" value="Unassembled WGS sequence"/>
</dbReference>
<dbReference type="Gene3D" id="4.10.400.10">
    <property type="entry name" value="Low-density Lipoprotein Receptor"/>
    <property type="match status" value="1"/>
</dbReference>
<organism evidence="2 3">
    <name type="scientific">Trichonephila inaurata madagascariensis</name>
    <dbReference type="NCBI Taxonomy" id="2747483"/>
    <lineage>
        <taxon>Eukaryota</taxon>
        <taxon>Metazoa</taxon>
        <taxon>Ecdysozoa</taxon>
        <taxon>Arthropoda</taxon>
        <taxon>Chelicerata</taxon>
        <taxon>Arachnida</taxon>
        <taxon>Araneae</taxon>
        <taxon>Araneomorphae</taxon>
        <taxon>Entelegynae</taxon>
        <taxon>Araneoidea</taxon>
        <taxon>Nephilidae</taxon>
        <taxon>Trichonephila</taxon>
        <taxon>Trichonephila inaurata</taxon>
    </lineage>
</organism>
<evidence type="ECO:0000313" key="3">
    <source>
        <dbReference type="Proteomes" id="UP000886998"/>
    </source>
</evidence>
<gene>
    <name evidence="2" type="primary">CG3556_1</name>
    <name evidence="2" type="ORF">TNIN_57291</name>
</gene>
<dbReference type="EMBL" id="BMAV01004097">
    <property type="protein sequence ID" value="GFY44189.1"/>
    <property type="molecule type" value="Genomic_DNA"/>
</dbReference>
<proteinExistence type="predicted"/>
<dbReference type="OrthoDB" id="6343110at2759"/>
<evidence type="ECO:0000313" key="2">
    <source>
        <dbReference type="EMBL" id="GFY44189.1"/>
    </source>
</evidence>
<dbReference type="AlphaFoldDB" id="A0A8X6X186"/>
<protein>
    <submittedName>
        <fullName evidence="2">Uncharacterized protein CG3556</fullName>
    </submittedName>
</protein>
<reference evidence="2" key="1">
    <citation type="submission" date="2020-08" db="EMBL/GenBank/DDBJ databases">
        <title>Multicomponent nature underlies the extraordinary mechanical properties of spider dragline silk.</title>
        <authorList>
            <person name="Kono N."/>
            <person name="Nakamura H."/>
            <person name="Mori M."/>
            <person name="Yoshida Y."/>
            <person name="Ohtoshi R."/>
            <person name="Malay A.D."/>
            <person name="Moran D.A.P."/>
            <person name="Tomita M."/>
            <person name="Numata K."/>
            <person name="Arakawa K."/>
        </authorList>
    </citation>
    <scope>NUCLEOTIDE SEQUENCE</scope>
</reference>
<sequence length="78" mass="8596">MSQVCDGVEHCYDGADEIGCETGVFAVKGVDEGRLNVTTWLKSRYSDVFGWHENTHRGIVALYLGNERNATNMTAGEN</sequence>
<comment type="caution">
    <text evidence="2">The sequence shown here is derived from an EMBL/GenBank/DDBJ whole genome shotgun (WGS) entry which is preliminary data.</text>
</comment>
<evidence type="ECO:0000256" key="1">
    <source>
        <dbReference type="ARBA" id="ARBA00023157"/>
    </source>
</evidence>
<name>A0A8X6X186_9ARAC</name>
<accession>A0A8X6X186</accession>